<dbReference type="AlphaFoldDB" id="L7EAM1"/>
<organism evidence="1 2">
    <name type="scientific">Microcystis aeruginosa TAIHU98</name>
    <dbReference type="NCBI Taxonomy" id="1134457"/>
    <lineage>
        <taxon>Bacteria</taxon>
        <taxon>Bacillati</taxon>
        <taxon>Cyanobacteriota</taxon>
        <taxon>Cyanophyceae</taxon>
        <taxon>Oscillatoriophycideae</taxon>
        <taxon>Chroococcales</taxon>
        <taxon>Microcystaceae</taxon>
        <taxon>Microcystis</taxon>
    </lineage>
</organism>
<gene>
    <name evidence="1" type="ORF">O53_312</name>
</gene>
<reference evidence="1 2" key="1">
    <citation type="journal article" date="2013" name="Genome Announc.">
        <title>Whole-Genome Sequence of Microcystis aeruginosa TAIHU98, a Nontoxic Bloom-Forming Strain Isolated from Taihu Lake, China.</title>
        <authorList>
            <person name="Yang C."/>
            <person name="Zhang W."/>
            <person name="Ren M."/>
            <person name="Song L."/>
            <person name="Li T."/>
            <person name="Zhao J."/>
        </authorList>
    </citation>
    <scope>NUCLEOTIDE SEQUENCE [LARGE SCALE GENOMIC DNA]</scope>
    <source>
        <strain evidence="1 2">TAIHU98</strain>
    </source>
</reference>
<accession>L7EAM1</accession>
<proteinExistence type="predicted"/>
<dbReference type="Proteomes" id="UP000010932">
    <property type="component" value="Unassembled WGS sequence"/>
</dbReference>
<name>L7EAM1_MICAE</name>
<evidence type="ECO:0000313" key="2">
    <source>
        <dbReference type="Proteomes" id="UP000010932"/>
    </source>
</evidence>
<comment type="caution">
    <text evidence="1">The sequence shown here is derived from an EMBL/GenBank/DDBJ whole genome shotgun (WGS) entry which is preliminary data.</text>
</comment>
<dbReference type="EMBL" id="ANKQ01000001">
    <property type="protein sequence ID" value="ELP55713.1"/>
    <property type="molecule type" value="Genomic_DNA"/>
</dbReference>
<protein>
    <submittedName>
        <fullName evidence="1">Uncharacterized protein</fullName>
    </submittedName>
</protein>
<sequence length="37" mass="4394">MLTEKDFYDYFAEETISIGFVSTQKPEEPIKFILDTF</sequence>
<evidence type="ECO:0000313" key="1">
    <source>
        <dbReference type="EMBL" id="ELP55713.1"/>
    </source>
</evidence>
<dbReference type="PATRIC" id="fig|1134457.3.peg.454"/>